<dbReference type="RefSeq" id="WP_212569656.1">
    <property type="nucleotide sequence ID" value="NZ_CP073084.1"/>
</dbReference>
<dbReference type="Pfam" id="PF07155">
    <property type="entry name" value="ECF-ribofla_trS"/>
    <property type="match status" value="1"/>
</dbReference>
<keyword evidence="1" id="KW-0472">Membrane</keyword>
<sequence length="184" mass="20073">MGKKIPKLTVQLLAALALVLALVMLVENLLSIRVSETLQFQFTFLPNALLGALAGPVWGTLAAVVADPIFVLMSGQSFLLGFVVIEGVSAFINGWFFYKKPLDVKEKKDWLYVTGVVLLLQVVISLGLTPLVLHLHFGTPLAVLYAPRLVKAVIEVPLKIVVLMLVLPQLQAIPEIGRLLGIRK</sequence>
<dbReference type="Proteomes" id="UP000677616">
    <property type="component" value="Chromosome"/>
</dbReference>
<dbReference type="Gene3D" id="1.10.1760.20">
    <property type="match status" value="1"/>
</dbReference>
<feature type="transmembrane region" description="Helical" evidence="1">
    <location>
        <begin position="44"/>
        <end position="66"/>
    </location>
</feature>
<evidence type="ECO:0000256" key="1">
    <source>
        <dbReference type="SAM" id="Phobius"/>
    </source>
</evidence>
<evidence type="ECO:0000313" key="3">
    <source>
        <dbReference type="Proteomes" id="UP000677616"/>
    </source>
</evidence>
<feature type="transmembrane region" description="Helical" evidence="1">
    <location>
        <begin position="12"/>
        <end position="32"/>
    </location>
</feature>
<feature type="transmembrane region" description="Helical" evidence="1">
    <location>
        <begin position="78"/>
        <end position="98"/>
    </location>
</feature>
<dbReference type="NCBIfam" id="TIGR04518">
    <property type="entry name" value="ECF_S_folT_fam"/>
    <property type="match status" value="1"/>
</dbReference>
<proteinExistence type="predicted"/>
<gene>
    <name evidence="2" type="ORF">INT76_06185</name>
</gene>
<accession>A0ABX7YID6</accession>
<organism evidence="2 3">
    <name type="scientific">Streptococcus oriscaviae</name>
    <dbReference type="NCBI Taxonomy" id="2781599"/>
    <lineage>
        <taxon>Bacteria</taxon>
        <taxon>Bacillati</taxon>
        <taxon>Bacillota</taxon>
        <taxon>Bacilli</taxon>
        <taxon>Lactobacillales</taxon>
        <taxon>Streptococcaceae</taxon>
        <taxon>Streptococcus</taxon>
    </lineage>
</organism>
<name>A0ABX7YID6_9STRE</name>
<keyword evidence="1" id="KW-1133">Transmembrane helix</keyword>
<protein>
    <submittedName>
        <fullName evidence="2">Folate family ECF transporter S component</fullName>
    </submittedName>
</protein>
<keyword evidence="3" id="KW-1185">Reference proteome</keyword>
<evidence type="ECO:0000313" key="2">
    <source>
        <dbReference type="EMBL" id="QUE53468.1"/>
    </source>
</evidence>
<feature type="transmembrane region" description="Helical" evidence="1">
    <location>
        <begin position="110"/>
        <end position="137"/>
    </location>
</feature>
<dbReference type="InterPro" id="IPR030949">
    <property type="entry name" value="ECF_S_folate_fam"/>
</dbReference>
<keyword evidence="1" id="KW-0812">Transmembrane</keyword>
<dbReference type="InterPro" id="IPR009825">
    <property type="entry name" value="ECF_substrate-spec-like"/>
</dbReference>
<reference evidence="2 3" key="1">
    <citation type="submission" date="2021-04" db="EMBL/GenBank/DDBJ databases">
        <title>Complete genome sequence of a novel Streptococcus species.</title>
        <authorList>
            <person name="Teng J.L.L."/>
        </authorList>
    </citation>
    <scope>NUCLEOTIDE SEQUENCE [LARGE SCALE GENOMIC DNA]</scope>
    <source>
        <strain evidence="2 3">HKU75</strain>
    </source>
</reference>
<dbReference type="EMBL" id="CP073084">
    <property type="protein sequence ID" value="QUE53468.1"/>
    <property type="molecule type" value="Genomic_DNA"/>
</dbReference>